<sequence length="117" mass="13283">MNASINGKVIRVAGNDYTVDVNSQVNAINGQWGNCSYGDNRIQIAEGLCENRQHDVLVHEMMHAVMYEAGYDDHEEELVNRVSKVLYQVLRDNDFAFMREEGESDESPLNKALEALY</sequence>
<dbReference type="Proteomes" id="UP000282892">
    <property type="component" value="Chromosome"/>
</dbReference>
<dbReference type="RefSeq" id="WP_127485872.1">
    <property type="nucleotide sequence ID" value="NZ_CP022572.1"/>
</dbReference>
<accession>A0A3T0HVE1</accession>
<evidence type="ECO:0008006" key="3">
    <source>
        <dbReference type="Google" id="ProtNLM"/>
    </source>
</evidence>
<reference evidence="1 2" key="1">
    <citation type="submission" date="2017-07" db="EMBL/GenBank/DDBJ databases">
        <title>The complete genome sequence of Bacillus mesonae strain H20-5, an efficient strain improving plant abiotic stress resistance.</title>
        <authorList>
            <person name="Kim S.Y."/>
            <person name="Song H."/>
            <person name="Sang M.K."/>
            <person name="Weon H.-Y."/>
            <person name="Song J."/>
        </authorList>
    </citation>
    <scope>NUCLEOTIDE SEQUENCE [LARGE SCALE GENOMIC DNA]</scope>
    <source>
        <strain evidence="1 2">H20-5</strain>
    </source>
</reference>
<gene>
    <name evidence="1" type="ORF">CHR53_07150</name>
</gene>
<dbReference type="EMBL" id="CP022572">
    <property type="protein sequence ID" value="AZU61046.1"/>
    <property type="molecule type" value="Genomic_DNA"/>
</dbReference>
<protein>
    <recommendedName>
        <fullName evidence="3">Phage protein</fullName>
    </recommendedName>
</protein>
<dbReference type="OrthoDB" id="2140771at2"/>
<evidence type="ECO:0000313" key="1">
    <source>
        <dbReference type="EMBL" id="AZU61046.1"/>
    </source>
</evidence>
<dbReference type="KEGG" id="nmk:CHR53_07150"/>
<evidence type="ECO:0000313" key="2">
    <source>
        <dbReference type="Proteomes" id="UP000282892"/>
    </source>
</evidence>
<organism evidence="1 2">
    <name type="scientific">Neobacillus mesonae</name>
    <dbReference type="NCBI Taxonomy" id="1193713"/>
    <lineage>
        <taxon>Bacteria</taxon>
        <taxon>Bacillati</taxon>
        <taxon>Bacillota</taxon>
        <taxon>Bacilli</taxon>
        <taxon>Bacillales</taxon>
        <taxon>Bacillaceae</taxon>
        <taxon>Neobacillus</taxon>
    </lineage>
</organism>
<keyword evidence="2" id="KW-1185">Reference proteome</keyword>
<proteinExistence type="predicted"/>
<name>A0A3T0HVE1_9BACI</name>
<dbReference type="AlphaFoldDB" id="A0A3T0HVE1"/>